<feature type="transmembrane region" description="Helical" evidence="1">
    <location>
        <begin position="15"/>
        <end position="37"/>
    </location>
</feature>
<evidence type="ECO:0000313" key="2">
    <source>
        <dbReference type="EMBL" id="JAE10320.1"/>
    </source>
</evidence>
<protein>
    <submittedName>
        <fullName evidence="2">Uncharacterized protein</fullName>
    </submittedName>
</protein>
<organism evidence="2">
    <name type="scientific">Arundo donax</name>
    <name type="common">Giant reed</name>
    <name type="synonym">Donax arundinaceus</name>
    <dbReference type="NCBI Taxonomy" id="35708"/>
    <lineage>
        <taxon>Eukaryota</taxon>
        <taxon>Viridiplantae</taxon>
        <taxon>Streptophyta</taxon>
        <taxon>Embryophyta</taxon>
        <taxon>Tracheophyta</taxon>
        <taxon>Spermatophyta</taxon>
        <taxon>Magnoliopsida</taxon>
        <taxon>Liliopsida</taxon>
        <taxon>Poales</taxon>
        <taxon>Poaceae</taxon>
        <taxon>PACMAD clade</taxon>
        <taxon>Arundinoideae</taxon>
        <taxon>Arundineae</taxon>
        <taxon>Arundo</taxon>
    </lineage>
</organism>
<keyword evidence="1" id="KW-1133">Transmembrane helix</keyword>
<reference evidence="2" key="1">
    <citation type="submission" date="2014-09" db="EMBL/GenBank/DDBJ databases">
        <authorList>
            <person name="Magalhaes I.L.F."/>
            <person name="Oliveira U."/>
            <person name="Santos F.R."/>
            <person name="Vidigal T.H.D.A."/>
            <person name="Brescovit A.D."/>
            <person name="Santos A.J."/>
        </authorList>
    </citation>
    <scope>NUCLEOTIDE SEQUENCE</scope>
    <source>
        <tissue evidence="2">Shoot tissue taken approximately 20 cm above the soil surface</tissue>
    </source>
</reference>
<dbReference type="EMBL" id="GBRH01187576">
    <property type="protein sequence ID" value="JAE10320.1"/>
    <property type="molecule type" value="Transcribed_RNA"/>
</dbReference>
<keyword evidence="1" id="KW-0472">Membrane</keyword>
<sequence>MFIALCSVPCPYTTVYWYLILGQVSGIDITILHCITVRQYHQHVSL</sequence>
<accession>A0A0A9FB98</accession>
<evidence type="ECO:0000256" key="1">
    <source>
        <dbReference type="SAM" id="Phobius"/>
    </source>
</evidence>
<keyword evidence="1" id="KW-0812">Transmembrane</keyword>
<dbReference type="AlphaFoldDB" id="A0A0A9FB98"/>
<reference evidence="2" key="2">
    <citation type="journal article" date="2015" name="Data Brief">
        <title>Shoot transcriptome of the giant reed, Arundo donax.</title>
        <authorList>
            <person name="Barrero R.A."/>
            <person name="Guerrero F.D."/>
            <person name="Moolhuijzen P."/>
            <person name="Goolsby J.A."/>
            <person name="Tidwell J."/>
            <person name="Bellgard S.E."/>
            <person name="Bellgard M.I."/>
        </authorList>
    </citation>
    <scope>NUCLEOTIDE SEQUENCE</scope>
    <source>
        <tissue evidence="2">Shoot tissue taken approximately 20 cm above the soil surface</tissue>
    </source>
</reference>
<name>A0A0A9FB98_ARUDO</name>
<proteinExistence type="predicted"/>